<keyword evidence="1" id="KW-0812">Transmembrane</keyword>
<feature type="non-terminal residue" evidence="2">
    <location>
        <position position="1"/>
    </location>
</feature>
<protein>
    <submittedName>
        <fullName evidence="2">Uncharacterized protein</fullName>
    </submittedName>
</protein>
<evidence type="ECO:0000256" key="1">
    <source>
        <dbReference type="SAM" id="Phobius"/>
    </source>
</evidence>
<keyword evidence="3" id="KW-1185">Reference proteome</keyword>
<dbReference type="EMBL" id="ACYE01000148">
    <property type="protein sequence ID" value="EFE42377.1"/>
    <property type="molecule type" value="Genomic_DNA"/>
</dbReference>
<gene>
    <name evidence="2" type="ORF">TRV_02901</name>
</gene>
<keyword evidence="1" id="KW-0472">Membrane</keyword>
<dbReference type="Proteomes" id="UP000008383">
    <property type="component" value="Unassembled WGS sequence"/>
</dbReference>
<proteinExistence type="predicted"/>
<dbReference type="HOGENOM" id="CLU_2164547_0_0_1"/>
<dbReference type="RefSeq" id="XP_003022995.1">
    <property type="nucleotide sequence ID" value="XM_003022949.1"/>
</dbReference>
<keyword evidence="1" id="KW-1133">Transmembrane helix</keyword>
<name>D4D722_TRIVH</name>
<organism evidence="2 3">
    <name type="scientific">Trichophyton verrucosum (strain HKI 0517)</name>
    <dbReference type="NCBI Taxonomy" id="663202"/>
    <lineage>
        <taxon>Eukaryota</taxon>
        <taxon>Fungi</taxon>
        <taxon>Dikarya</taxon>
        <taxon>Ascomycota</taxon>
        <taxon>Pezizomycotina</taxon>
        <taxon>Eurotiomycetes</taxon>
        <taxon>Eurotiomycetidae</taxon>
        <taxon>Onygenales</taxon>
        <taxon>Arthrodermataceae</taxon>
        <taxon>Trichophyton</taxon>
    </lineage>
</organism>
<feature type="transmembrane region" description="Helical" evidence="1">
    <location>
        <begin position="12"/>
        <end position="29"/>
    </location>
</feature>
<evidence type="ECO:0000313" key="2">
    <source>
        <dbReference type="EMBL" id="EFE42377.1"/>
    </source>
</evidence>
<dbReference type="KEGG" id="tve:TRV_02901"/>
<comment type="caution">
    <text evidence="2">The sequence shown here is derived from an EMBL/GenBank/DDBJ whole genome shotgun (WGS) entry which is preliminary data.</text>
</comment>
<accession>D4D722</accession>
<dbReference type="GeneID" id="9583015"/>
<reference evidence="3" key="1">
    <citation type="journal article" date="2011" name="Genome Biol.">
        <title>Comparative and functional genomics provide insights into the pathogenicity of dermatophytic fungi.</title>
        <authorList>
            <person name="Burmester A."/>
            <person name="Shelest E."/>
            <person name="Gloeckner G."/>
            <person name="Heddergott C."/>
            <person name="Schindler S."/>
            <person name="Staib P."/>
            <person name="Heidel A."/>
            <person name="Felder M."/>
            <person name="Petzold A."/>
            <person name="Szafranski K."/>
            <person name="Feuermann M."/>
            <person name="Pedruzzi I."/>
            <person name="Priebe S."/>
            <person name="Groth M."/>
            <person name="Winkler R."/>
            <person name="Li W."/>
            <person name="Kniemeyer O."/>
            <person name="Schroeckh V."/>
            <person name="Hertweck C."/>
            <person name="Hube B."/>
            <person name="White T.C."/>
            <person name="Platzer M."/>
            <person name="Guthke R."/>
            <person name="Heitman J."/>
            <person name="Woestemeyer J."/>
            <person name="Zipfel P.F."/>
            <person name="Monod M."/>
            <person name="Brakhage A.A."/>
        </authorList>
    </citation>
    <scope>NUCLEOTIDE SEQUENCE [LARGE SCALE GENOMIC DNA]</scope>
    <source>
        <strain evidence="3">HKI 0517</strain>
    </source>
</reference>
<feature type="transmembrane region" description="Helical" evidence="1">
    <location>
        <begin position="35"/>
        <end position="55"/>
    </location>
</feature>
<dbReference type="AlphaFoldDB" id="D4D722"/>
<evidence type="ECO:0000313" key="3">
    <source>
        <dbReference type="Proteomes" id="UP000008383"/>
    </source>
</evidence>
<sequence>SSLGRLSSIQSASSYGVLFFFLFFIIIVSSCPARISSTFLLLSSVFLYFCGWEMYQKYRDVTWFTLRDVVTMVITDRRREEKRTNKRQRRRREEIVMEDEKSIYEMQATKR</sequence>